<reference evidence="2" key="3">
    <citation type="journal article" date="2021" name="bioRxiv">
        <title>Bilateral symmetry of linear streptomycete chromosomes.</title>
        <authorList>
            <person name="Algora-Gallardo L."/>
            <person name="Schniete J.K."/>
            <person name="Mark D.R."/>
            <person name="Hunter I.S."/>
            <person name="Herron P.R."/>
        </authorList>
    </citation>
    <scope>NUCLEOTIDE SEQUENCE</scope>
    <source>
        <strain evidence="2">ATCC 10970</strain>
    </source>
</reference>
<gene>
    <name evidence="2" type="ORF">SRIM_038905</name>
</gene>
<dbReference type="InterPro" id="IPR041664">
    <property type="entry name" value="AAA_16"/>
</dbReference>
<dbReference type="AlphaFoldDB" id="A0A8A1V3N1"/>
<dbReference type="GO" id="GO:0005524">
    <property type="term" value="F:ATP binding"/>
    <property type="evidence" value="ECO:0007669"/>
    <property type="project" value="UniProtKB-KW"/>
</dbReference>
<proteinExistence type="predicted"/>
<dbReference type="Proteomes" id="UP000011074">
    <property type="component" value="Chromosome"/>
</dbReference>
<feature type="domain" description="Orc1-like AAA ATPase" evidence="1">
    <location>
        <begin position="4"/>
        <end position="91"/>
    </location>
</feature>
<keyword evidence="2" id="KW-0067">ATP-binding</keyword>
<reference evidence="2" key="1">
    <citation type="submission" date="2012-12" db="EMBL/GenBank/DDBJ databases">
        <authorList>
            <person name="Pethick F.E."/>
            <person name="MacFadyen A.C."/>
            <person name="Tang Z."/>
            <person name="Sangal V."/>
            <person name="Tze-Tze L."/>
            <person name="Chu J."/>
            <person name="Guo M."/>
            <person name="Kirby R."/>
            <person name="Hoskisson P.A."/>
            <person name="Herron P.R."/>
            <person name="Hunter I.S."/>
        </authorList>
    </citation>
    <scope>NUCLEOTIDE SEQUENCE</scope>
    <source>
        <strain evidence="2">ATCC 10970</strain>
    </source>
</reference>
<organism evidence="2 3">
    <name type="scientific">Streptomyces rimosus subsp. rimosus (strain ATCC 10970 / DSM 40260 / JCM 4667 / NRRL 2234)</name>
    <dbReference type="NCBI Taxonomy" id="1265868"/>
    <lineage>
        <taxon>Bacteria</taxon>
        <taxon>Bacillati</taxon>
        <taxon>Actinomycetota</taxon>
        <taxon>Actinomycetes</taxon>
        <taxon>Kitasatosporales</taxon>
        <taxon>Streptomycetaceae</taxon>
        <taxon>Streptomyces</taxon>
    </lineage>
</organism>
<dbReference type="Pfam" id="PF13191">
    <property type="entry name" value="AAA_16"/>
    <property type="match status" value="1"/>
</dbReference>
<reference evidence="2" key="2">
    <citation type="submission" date="2020-01" db="EMBL/GenBank/DDBJ databases">
        <authorList>
            <person name="Algora L."/>
            <person name="Schniete J.K."/>
            <person name="MacFadyen A."/>
            <person name="Hoskisson P.A."/>
            <person name="Hunter I.S."/>
            <person name="Herron P.R."/>
        </authorList>
    </citation>
    <scope>NUCLEOTIDE SEQUENCE</scope>
    <source>
        <strain evidence="2">ATCC 10970</strain>
    </source>
</reference>
<accession>A0A8A1V3N1</accession>
<evidence type="ECO:0000259" key="1">
    <source>
        <dbReference type="Pfam" id="PF13191"/>
    </source>
</evidence>
<evidence type="ECO:0000313" key="2">
    <source>
        <dbReference type="EMBL" id="QST85304.1"/>
    </source>
</evidence>
<dbReference type="EMBL" id="CP048261">
    <property type="protein sequence ID" value="QST85304.1"/>
    <property type="molecule type" value="Genomic_DNA"/>
</dbReference>
<sequence>MTSTADGRGGALVVAGEASIGKSALIDAVAEALDGFEVLRAAGTEFERDLLYATPHQLCAPVLDHRRRLPAVQQRALEAVFGLGTEPSPEPLTVGLAVLGLLLRGGQARAGLLCGGRRPVDR</sequence>
<evidence type="ECO:0000313" key="3">
    <source>
        <dbReference type="Proteomes" id="UP000011074"/>
    </source>
</evidence>
<keyword evidence="2" id="KW-0547">Nucleotide-binding</keyword>
<name>A0A8A1V3N1_STRR1</name>
<protein>
    <submittedName>
        <fullName evidence="2">ATP-binding protein</fullName>
    </submittedName>
</protein>